<evidence type="ECO:0000256" key="4">
    <source>
        <dbReference type="ARBA" id="ARBA00023186"/>
    </source>
</evidence>
<dbReference type="Gene3D" id="2.30.30.240">
    <property type="entry name" value="PRC-barrel domain"/>
    <property type="match status" value="1"/>
</dbReference>
<gene>
    <name evidence="6" type="ORF">UFOPK2214_01233</name>
</gene>
<dbReference type="NCBIfam" id="TIGR02273">
    <property type="entry name" value="16S_RimM"/>
    <property type="match status" value="1"/>
</dbReference>
<protein>
    <submittedName>
        <fullName evidence="6">Unannotated protein</fullName>
    </submittedName>
</protein>
<feature type="domain" description="RimM N-terminal" evidence="5">
    <location>
        <begin position="13"/>
        <end position="91"/>
    </location>
</feature>
<dbReference type="Pfam" id="PF01782">
    <property type="entry name" value="RimM"/>
    <property type="match status" value="1"/>
</dbReference>
<dbReference type="GO" id="GO:0006364">
    <property type="term" value="P:rRNA processing"/>
    <property type="evidence" value="ECO:0007669"/>
    <property type="project" value="UniProtKB-KW"/>
</dbReference>
<evidence type="ECO:0000313" key="6">
    <source>
        <dbReference type="EMBL" id="CAB4660947.1"/>
    </source>
</evidence>
<dbReference type="AlphaFoldDB" id="A0A6J6LG00"/>
<accession>A0A6J6LG00</accession>
<dbReference type="GO" id="GO:0005840">
    <property type="term" value="C:ribosome"/>
    <property type="evidence" value="ECO:0007669"/>
    <property type="project" value="InterPro"/>
</dbReference>
<dbReference type="InterPro" id="IPR002676">
    <property type="entry name" value="RimM_N"/>
</dbReference>
<sequence>MSALTPPEGLLEVGRIGKPHGVRGDLFVSLTSDVESRHAVGATFTIVESAGHRILTIATVRPQQDRFVVHFEGIDDRNDAEKLTNKFLYAEPVESEDGLWVHQLIGSNVVDTAGEAWGTCTGVLQNPAHDILEIEGGLLVPAPFIVSTDGETTVINPPAGLREALSGE</sequence>
<evidence type="ECO:0000259" key="5">
    <source>
        <dbReference type="Pfam" id="PF01782"/>
    </source>
</evidence>
<name>A0A6J6LG00_9ZZZZ</name>
<dbReference type="InterPro" id="IPR011961">
    <property type="entry name" value="RimM"/>
</dbReference>
<dbReference type="GO" id="GO:0043022">
    <property type="term" value="F:ribosome binding"/>
    <property type="evidence" value="ECO:0007669"/>
    <property type="project" value="InterPro"/>
</dbReference>
<keyword evidence="4" id="KW-0143">Chaperone</keyword>
<evidence type="ECO:0000256" key="1">
    <source>
        <dbReference type="ARBA" id="ARBA00022490"/>
    </source>
</evidence>
<dbReference type="SUPFAM" id="SSF50346">
    <property type="entry name" value="PRC-barrel domain"/>
    <property type="match status" value="1"/>
</dbReference>
<dbReference type="InterPro" id="IPR011033">
    <property type="entry name" value="PRC_barrel-like_sf"/>
</dbReference>
<organism evidence="6">
    <name type="scientific">freshwater metagenome</name>
    <dbReference type="NCBI Taxonomy" id="449393"/>
    <lineage>
        <taxon>unclassified sequences</taxon>
        <taxon>metagenomes</taxon>
        <taxon>ecological metagenomes</taxon>
    </lineage>
</organism>
<proteinExistence type="inferred from homology"/>
<dbReference type="SUPFAM" id="SSF50447">
    <property type="entry name" value="Translation proteins"/>
    <property type="match status" value="1"/>
</dbReference>
<keyword evidence="3" id="KW-0698">rRNA processing</keyword>
<dbReference type="EMBL" id="CAEZWJ010000049">
    <property type="protein sequence ID" value="CAB4660947.1"/>
    <property type="molecule type" value="Genomic_DNA"/>
</dbReference>
<dbReference type="HAMAP" id="MF_00014">
    <property type="entry name" value="Ribosome_mat_RimM"/>
    <property type="match status" value="1"/>
</dbReference>
<dbReference type="Gene3D" id="2.40.30.60">
    <property type="entry name" value="RimM"/>
    <property type="match status" value="1"/>
</dbReference>
<evidence type="ECO:0000256" key="3">
    <source>
        <dbReference type="ARBA" id="ARBA00022552"/>
    </source>
</evidence>
<dbReference type="InterPro" id="IPR009000">
    <property type="entry name" value="Transl_B-barrel_sf"/>
</dbReference>
<dbReference type="PANTHER" id="PTHR33692">
    <property type="entry name" value="RIBOSOME MATURATION FACTOR RIMM"/>
    <property type="match status" value="1"/>
</dbReference>
<dbReference type="InterPro" id="IPR036976">
    <property type="entry name" value="RimM_N_sf"/>
</dbReference>
<dbReference type="PANTHER" id="PTHR33692:SF1">
    <property type="entry name" value="RIBOSOME MATURATION FACTOR RIMM"/>
    <property type="match status" value="1"/>
</dbReference>
<keyword evidence="2" id="KW-0690">Ribosome biogenesis</keyword>
<reference evidence="6" key="1">
    <citation type="submission" date="2020-05" db="EMBL/GenBank/DDBJ databases">
        <authorList>
            <person name="Chiriac C."/>
            <person name="Salcher M."/>
            <person name="Ghai R."/>
            <person name="Kavagutti S V."/>
        </authorList>
    </citation>
    <scope>NUCLEOTIDE SEQUENCE</scope>
</reference>
<keyword evidence="1" id="KW-0963">Cytoplasm</keyword>
<evidence type="ECO:0000256" key="2">
    <source>
        <dbReference type="ARBA" id="ARBA00022517"/>
    </source>
</evidence>